<accession>A0A2S3ZZQ5</accession>
<evidence type="ECO:0000256" key="1">
    <source>
        <dbReference type="SAM" id="MobiDB-lite"/>
    </source>
</evidence>
<sequence>MGCLEGDLAPGHDQAHHGGNGSEEDTMVAPRLIEIRQPRHNDVIGKAFVIAGFGTGFEAVVLWKVLDNAGHTLGSGNIHGAGSMGVIHDFGNVVTLGNTPARGAHVTLQVFGDDPSGIHPPGPDLNLVRVTLFTALAGFKLYEVKSGDNLTKIAAQQGQNTTATDIFDANRDTIVNPNLIFPGQIFRVPLLS</sequence>
<evidence type="ECO:0000313" key="4">
    <source>
        <dbReference type="Proteomes" id="UP000237061"/>
    </source>
</evidence>
<organism evidence="3 4">
    <name type="scientific">Arthrobacter glacialis</name>
    <dbReference type="NCBI Taxonomy" id="1664"/>
    <lineage>
        <taxon>Bacteria</taxon>
        <taxon>Bacillati</taxon>
        <taxon>Actinomycetota</taxon>
        <taxon>Actinomycetes</taxon>
        <taxon>Micrococcales</taxon>
        <taxon>Micrococcaceae</taxon>
        <taxon>Arthrobacter</taxon>
    </lineage>
</organism>
<dbReference type="InterPro" id="IPR018392">
    <property type="entry name" value="LysM"/>
</dbReference>
<dbReference type="InterPro" id="IPR036779">
    <property type="entry name" value="LysM_dom_sf"/>
</dbReference>
<dbReference type="PROSITE" id="PS51782">
    <property type="entry name" value="LYSM"/>
    <property type="match status" value="1"/>
</dbReference>
<dbReference type="InterPro" id="IPR018911">
    <property type="entry name" value="Gmad2_Ig-like_dom"/>
</dbReference>
<dbReference type="Pfam" id="PF10648">
    <property type="entry name" value="Gmad2"/>
    <property type="match status" value="1"/>
</dbReference>
<evidence type="ECO:0000259" key="2">
    <source>
        <dbReference type="PROSITE" id="PS51782"/>
    </source>
</evidence>
<dbReference type="Pfam" id="PF01476">
    <property type="entry name" value="LysM"/>
    <property type="match status" value="1"/>
</dbReference>
<dbReference type="Proteomes" id="UP000237061">
    <property type="component" value="Unassembled WGS sequence"/>
</dbReference>
<evidence type="ECO:0000313" key="3">
    <source>
        <dbReference type="EMBL" id="POH74766.1"/>
    </source>
</evidence>
<dbReference type="SUPFAM" id="SSF54106">
    <property type="entry name" value="LysM domain"/>
    <property type="match status" value="1"/>
</dbReference>
<name>A0A2S3ZZQ5_ARTGL</name>
<comment type="caution">
    <text evidence="3">The sequence shown here is derived from an EMBL/GenBank/DDBJ whole genome shotgun (WGS) entry which is preliminary data.</text>
</comment>
<protein>
    <recommendedName>
        <fullName evidence="2">LysM domain-containing protein</fullName>
    </recommendedName>
</protein>
<feature type="region of interest" description="Disordered" evidence="1">
    <location>
        <begin position="1"/>
        <end position="24"/>
    </location>
</feature>
<feature type="domain" description="LysM" evidence="2">
    <location>
        <begin position="140"/>
        <end position="188"/>
    </location>
</feature>
<dbReference type="SMART" id="SM00257">
    <property type="entry name" value="LysM"/>
    <property type="match status" value="1"/>
</dbReference>
<dbReference type="AlphaFoldDB" id="A0A2S3ZZQ5"/>
<proteinExistence type="predicted"/>
<dbReference type="Gene3D" id="3.10.350.10">
    <property type="entry name" value="LysM domain"/>
    <property type="match status" value="1"/>
</dbReference>
<keyword evidence="4" id="KW-1185">Reference proteome</keyword>
<reference evidence="3 4" key="1">
    <citation type="submission" date="2018-01" db="EMBL/GenBank/DDBJ databases">
        <title>Arthrobacter sp. nov., from glaciers in China.</title>
        <authorList>
            <person name="Liu Q."/>
            <person name="Xin Y.-H."/>
        </authorList>
    </citation>
    <scope>NUCLEOTIDE SEQUENCE [LARGE SCALE GENOMIC DNA]</scope>
    <source>
        <strain evidence="3 4">HLT2-12-2</strain>
    </source>
</reference>
<dbReference type="CDD" id="cd00118">
    <property type="entry name" value="LysM"/>
    <property type="match status" value="1"/>
</dbReference>
<dbReference type="EMBL" id="PPXC01000002">
    <property type="protein sequence ID" value="POH74766.1"/>
    <property type="molecule type" value="Genomic_DNA"/>
</dbReference>
<gene>
    <name evidence="3" type="ORF">CVS27_02520</name>
</gene>